<protein>
    <submittedName>
        <fullName evidence="1">Uncharacterized protein</fullName>
    </submittedName>
</protein>
<proteinExistence type="predicted"/>
<sequence length="62" mass="6774">MTGYAESGLFGLLRDAAESGVLNPLLDSIPAQRATEPDAAPPRRRLLSCRSRLRRVLLLVGR</sequence>
<dbReference type="KEGG" id="aab:A4R43_36105"/>
<evidence type="ECO:0000313" key="2">
    <source>
        <dbReference type="Proteomes" id="UP000250434"/>
    </source>
</evidence>
<keyword evidence="2" id="KW-1185">Reference proteome</keyword>
<accession>A0A344LGN1</accession>
<reference evidence="1 2" key="1">
    <citation type="submission" date="2016-04" db="EMBL/GenBank/DDBJ databases">
        <title>Complete genome sequence and analysis of deep-sea sediment isolate, Amycolatopsis sp. WP1.</title>
        <authorList>
            <person name="Wang H."/>
            <person name="Chen S."/>
            <person name="Wu Q."/>
        </authorList>
    </citation>
    <scope>NUCLEOTIDE SEQUENCE [LARGE SCALE GENOMIC DNA]</scope>
    <source>
        <strain evidence="1 2">WP1</strain>
    </source>
</reference>
<dbReference type="Proteomes" id="UP000250434">
    <property type="component" value="Chromosome"/>
</dbReference>
<name>A0A344LGN1_9PSEU</name>
<dbReference type="AlphaFoldDB" id="A0A344LGN1"/>
<gene>
    <name evidence="1" type="ORF">A4R43_36105</name>
</gene>
<dbReference type="EMBL" id="CP015163">
    <property type="protein sequence ID" value="AXB47205.1"/>
    <property type="molecule type" value="Genomic_DNA"/>
</dbReference>
<organism evidence="1 2">
    <name type="scientific">Amycolatopsis albispora</name>
    <dbReference type="NCBI Taxonomy" id="1804986"/>
    <lineage>
        <taxon>Bacteria</taxon>
        <taxon>Bacillati</taxon>
        <taxon>Actinomycetota</taxon>
        <taxon>Actinomycetes</taxon>
        <taxon>Pseudonocardiales</taxon>
        <taxon>Pseudonocardiaceae</taxon>
        <taxon>Amycolatopsis</taxon>
    </lineage>
</organism>
<evidence type="ECO:0000313" key="1">
    <source>
        <dbReference type="EMBL" id="AXB47205.1"/>
    </source>
</evidence>